<dbReference type="Proteomes" id="UP000681722">
    <property type="component" value="Unassembled WGS sequence"/>
</dbReference>
<evidence type="ECO:0000313" key="2">
    <source>
        <dbReference type="Proteomes" id="UP000681722"/>
    </source>
</evidence>
<feature type="non-terminal residue" evidence="1">
    <location>
        <position position="13"/>
    </location>
</feature>
<proteinExistence type="predicted"/>
<sequence length="13" mass="1445">MAGWRRGSNTVPL</sequence>
<reference evidence="1" key="1">
    <citation type="submission" date="2021-02" db="EMBL/GenBank/DDBJ databases">
        <authorList>
            <person name="Nowell W R."/>
        </authorList>
    </citation>
    <scope>NUCLEOTIDE SEQUENCE</scope>
</reference>
<name>A0A8S3AAR2_9BILA</name>
<accession>A0A8S3AAR2</accession>
<dbReference type="EMBL" id="CAJOBC010164488">
    <property type="protein sequence ID" value="CAF4705571.1"/>
    <property type="molecule type" value="Genomic_DNA"/>
</dbReference>
<comment type="caution">
    <text evidence="1">The sequence shown here is derived from an EMBL/GenBank/DDBJ whole genome shotgun (WGS) entry which is preliminary data.</text>
</comment>
<protein>
    <submittedName>
        <fullName evidence="1">Uncharacterized protein</fullName>
    </submittedName>
</protein>
<gene>
    <name evidence="1" type="ORF">SRO942_LOCUS51485</name>
</gene>
<organism evidence="1 2">
    <name type="scientific">Didymodactylos carnosus</name>
    <dbReference type="NCBI Taxonomy" id="1234261"/>
    <lineage>
        <taxon>Eukaryota</taxon>
        <taxon>Metazoa</taxon>
        <taxon>Spiralia</taxon>
        <taxon>Gnathifera</taxon>
        <taxon>Rotifera</taxon>
        <taxon>Eurotatoria</taxon>
        <taxon>Bdelloidea</taxon>
        <taxon>Philodinida</taxon>
        <taxon>Philodinidae</taxon>
        <taxon>Didymodactylos</taxon>
    </lineage>
</organism>
<evidence type="ECO:0000313" key="1">
    <source>
        <dbReference type="EMBL" id="CAF4705571.1"/>
    </source>
</evidence>